<comment type="similarity">
    <text evidence="1">Belongs to the Gfo/Idh/MocA family.</text>
</comment>
<dbReference type="Pfam" id="PF01408">
    <property type="entry name" value="GFO_IDH_MocA"/>
    <property type="match status" value="1"/>
</dbReference>
<dbReference type="GO" id="GO:0047115">
    <property type="term" value="F:trans-1,2-dihydrobenzene-1,2-diol dehydrogenase activity"/>
    <property type="evidence" value="ECO:0007669"/>
    <property type="project" value="UniProtKB-EC"/>
</dbReference>
<dbReference type="EMBL" id="KK119617">
    <property type="protein sequence ID" value="KFM76218.1"/>
    <property type="molecule type" value="Genomic_DNA"/>
</dbReference>
<dbReference type="Gene3D" id="3.30.360.10">
    <property type="entry name" value="Dihydrodipicolinate Reductase, domain 2"/>
    <property type="match status" value="1"/>
</dbReference>
<evidence type="ECO:0000256" key="3">
    <source>
        <dbReference type="ARBA" id="ARBA00038853"/>
    </source>
</evidence>
<evidence type="ECO:0000313" key="12">
    <source>
        <dbReference type="EMBL" id="KFM76218.1"/>
    </source>
</evidence>
<name>A0A087UFS9_STEMI</name>
<keyword evidence="13" id="KW-1185">Reference proteome</keyword>
<sequence>MMLENGKHVLMEKAMTMSAKQTKALVDIARKNKRFLMEAIWSRFFPANRFLMDYLKKGSIGEIVHVHSNFGIKLTEE</sequence>
<evidence type="ECO:0000256" key="1">
    <source>
        <dbReference type="ARBA" id="ARBA00010928"/>
    </source>
</evidence>
<evidence type="ECO:0000313" key="13">
    <source>
        <dbReference type="Proteomes" id="UP000054359"/>
    </source>
</evidence>
<evidence type="ECO:0000256" key="2">
    <source>
        <dbReference type="ARBA" id="ARBA00023002"/>
    </source>
</evidence>
<evidence type="ECO:0000256" key="7">
    <source>
        <dbReference type="ARBA" id="ARBA00042988"/>
    </source>
</evidence>
<accession>A0A087UFS9</accession>
<dbReference type="SUPFAM" id="SSF51735">
    <property type="entry name" value="NAD(P)-binding Rossmann-fold domains"/>
    <property type="match status" value="1"/>
</dbReference>
<dbReference type="AlphaFoldDB" id="A0A087UFS9"/>
<dbReference type="PANTHER" id="PTHR22604">
    <property type="entry name" value="OXIDOREDUCTASES"/>
    <property type="match status" value="1"/>
</dbReference>
<dbReference type="GO" id="GO:0000166">
    <property type="term" value="F:nucleotide binding"/>
    <property type="evidence" value="ECO:0007669"/>
    <property type="project" value="InterPro"/>
</dbReference>
<protein>
    <recommendedName>
        <fullName evidence="5">Trans-1,2-dihydrobenzene-1,2-diol dehydrogenase</fullName>
        <ecNumber evidence="4">1.1.1.179</ecNumber>
        <ecNumber evidence="3">1.3.1.20</ecNumber>
    </recommendedName>
    <alternativeName>
        <fullName evidence="8">D-xylose 1-dehydrogenase</fullName>
    </alternativeName>
    <alternativeName>
        <fullName evidence="7">D-xylose-NADP dehydrogenase</fullName>
    </alternativeName>
    <alternativeName>
        <fullName evidence="6">Dimeric dihydrodiol dehydrogenase</fullName>
    </alternativeName>
</protein>
<keyword evidence="2" id="KW-0560">Oxidoreductase</keyword>
<evidence type="ECO:0000256" key="4">
    <source>
        <dbReference type="ARBA" id="ARBA00038984"/>
    </source>
</evidence>
<reference evidence="12 13" key="1">
    <citation type="submission" date="2013-11" db="EMBL/GenBank/DDBJ databases">
        <title>Genome sequencing of Stegodyphus mimosarum.</title>
        <authorList>
            <person name="Bechsgaard J."/>
        </authorList>
    </citation>
    <scope>NUCLEOTIDE SEQUENCE [LARGE SCALE GENOMIC DNA]</scope>
</reference>
<feature type="domain" description="Gfo/Idh/MocA-like oxidoreductase N-terminal" evidence="11">
    <location>
        <begin position="2"/>
        <end position="37"/>
    </location>
</feature>
<evidence type="ECO:0000256" key="9">
    <source>
        <dbReference type="ARBA" id="ARBA00047423"/>
    </source>
</evidence>
<dbReference type="Proteomes" id="UP000054359">
    <property type="component" value="Unassembled WGS sequence"/>
</dbReference>
<comment type="catalytic activity">
    <reaction evidence="10">
        <text>D-xylose + NADP(+) = D-xylono-1,5-lactone + NADPH + H(+)</text>
        <dbReference type="Rhea" id="RHEA:22000"/>
        <dbReference type="ChEBI" id="CHEBI:15378"/>
        <dbReference type="ChEBI" id="CHEBI:15867"/>
        <dbReference type="ChEBI" id="CHEBI:53455"/>
        <dbReference type="ChEBI" id="CHEBI:57783"/>
        <dbReference type="ChEBI" id="CHEBI:58349"/>
        <dbReference type="EC" id="1.1.1.179"/>
    </reaction>
</comment>
<dbReference type="OrthoDB" id="2129491at2759"/>
<proteinExistence type="inferred from homology"/>
<dbReference type="STRING" id="407821.A0A087UFS9"/>
<dbReference type="InterPro" id="IPR036291">
    <property type="entry name" value="NAD(P)-bd_dom_sf"/>
</dbReference>
<dbReference type="EC" id="1.3.1.20" evidence="3"/>
<evidence type="ECO:0000256" key="5">
    <source>
        <dbReference type="ARBA" id="ARBA00040603"/>
    </source>
</evidence>
<dbReference type="PANTHER" id="PTHR22604:SF105">
    <property type="entry name" value="TRANS-1,2-DIHYDROBENZENE-1,2-DIOL DEHYDROGENASE"/>
    <property type="match status" value="1"/>
</dbReference>
<gene>
    <name evidence="12" type="ORF">X975_13889</name>
</gene>
<dbReference type="EC" id="1.1.1.179" evidence="4"/>
<dbReference type="InterPro" id="IPR000683">
    <property type="entry name" value="Gfo/Idh/MocA-like_OxRdtase_N"/>
</dbReference>
<evidence type="ECO:0000256" key="10">
    <source>
        <dbReference type="ARBA" id="ARBA00049233"/>
    </source>
</evidence>
<dbReference type="InterPro" id="IPR050984">
    <property type="entry name" value="Gfo/Idh/MocA_domain"/>
</dbReference>
<dbReference type="GO" id="GO:0047837">
    <property type="term" value="F:D-xylose 1-dehydrogenase (NADP+) activity"/>
    <property type="evidence" value="ECO:0007669"/>
    <property type="project" value="UniProtKB-EC"/>
</dbReference>
<organism evidence="12 13">
    <name type="scientific">Stegodyphus mimosarum</name>
    <name type="common">African social velvet spider</name>
    <dbReference type="NCBI Taxonomy" id="407821"/>
    <lineage>
        <taxon>Eukaryota</taxon>
        <taxon>Metazoa</taxon>
        <taxon>Ecdysozoa</taxon>
        <taxon>Arthropoda</taxon>
        <taxon>Chelicerata</taxon>
        <taxon>Arachnida</taxon>
        <taxon>Araneae</taxon>
        <taxon>Araneomorphae</taxon>
        <taxon>Entelegynae</taxon>
        <taxon>Eresoidea</taxon>
        <taxon>Eresidae</taxon>
        <taxon>Stegodyphus</taxon>
    </lineage>
</organism>
<comment type="catalytic activity">
    <reaction evidence="9">
        <text>(1R,2R)-1,2-dihydrobenzene-1,2-diol + NADP(+) = catechol + NADPH + H(+)</text>
        <dbReference type="Rhea" id="RHEA:16729"/>
        <dbReference type="ChEBI" id="CHEBI:10702"/>
        <dbReference type="ChEBI" id="CHEBI:15378"/>
        <dbReference type="ChEBI" id="CHEBI:18135"/>
        <dbReference type="ChEBI" id="CHEBI:57783"/>
        <dbReference type="ChEBI" id="CHEBI:58349"/>
        <dbReference type="EC" id="1.3.1.20"/>
    </reaction>
</comment>
<feature type="non-terminal residue" evidence="12">
    <location>
        <position position="77"/>
    </location>
</feature>
<evidence type="ECO:0000259" key="11">
    <source>
        <dbReference type="Pfam" id="PF01408"/>
    </source>
</evidence>
<evidence type="ECO:0000256" key="8">
    <source>
        <dbReference type="ARBA" id="ARBA00043025"/>
    </source>
</evidence>
<dbReference type="Gene3D" id="3.40.50.720">
    <property type="entry name" value="NAD(P)-binding Rossmann-like Domain"/>
    <property type="match status" value="1"/>
</dbReference>
<evidence type="ECO:0000256" key="6">
    <source>
        <dbReference type="ARBA" id="ARBA00042926"/>
    </source>
</evidence>